<dbReference type="AlphaFoldDB" id="A0A6J1KKI4"/>
<accession>A0A6J1KKI4</accession>
<reference evidence="12" key="1">
    <citation type="submission" date="2025-08" db="UniProtKB">
        <authorList>
            <consortium name="RefSeq"/>
        </authorList>
    </citation>
    <scope>IDENTIFICATION</scope>
    <source>
        <tissue evidence="12">Young leaves</tissue>
    </source>
</reference>
<dbReference type="InterPro" id="IPR006918">
    <property type="entry name" value="COBRA_pln"/>
</dbReference>
<dbReference type="PIRSF" id="PIRSF038122">
    <property type="entry name" value="COBRA"/>
    <property type="match status" value="1"/>
</dbReference>
<keyword evidence="8" id="KW-1133">Transmembrane helix</keyword>
<dbReference type="Pfam" id="PF25079">
    <property type="entry name" value="COB_C"/>
    <property type="match status" value="2"/>
</dbReference>
<gene>
    <name evidence="12" type="primary">LOC111495398</name>
</gene>
<dbReference type="GO" id="GO:0010215">
    <property type="term" value="P:cellulose microfibril organization"/>
    <property type="evidence" value="ECO:0007669"/>
    <property type="project" value="InterPro"/>
</dbReference>
<proteinExistence type="inferred from homology"/>
<dbReference type="Proteomes" id="UP000504608">
    <property type="component" value="Unplaced"/>
</dbReference>
<dbReference type="GO" id="GO:0098552">
    <property type="term" value="C:side of membrane"/>
    <property type="evidence" value="ECO:0007669"/>
    <property type="project" value="UniProtKB-KW"/>
</dbReference>
<keyword evidence="8" id="KW-0812">Transmembrane</keyword>
<keyword evidence="8" id="KW-0472">Membrane</keyword>
<evidence type="ECO:0000256" key="9">
    <source>
        <dbReference type="SAM" id="SignalP"/>
    </source>
</evidence>
<feature type="signal peptide" evidence="9">
    <location>
        <begin position="1"/>
        <end position="23"/>
    </location>
</feature>
<keyword evidence="4 9" id="KW-0732">Signal</keyword>
<feature type="domain" description="COBRA C-terminal" evidence="10">
    <location>
        <begin position="271"/>
        <end position="402"/>
    </location>
</feature>
<comment type="similarity">
    <text evidence="2 7">Belongs to the COBRA family.</text>
</comment>
<evidence type="ECO:0000256" key="2">
    <source>
        <dbReference type="ARBA" id="ARBA00005507"/>
    </source>
</evidence>
<feature type="domain" description="COBRA C-terminal" evidence="10">
    <location>
        <begin position="219"/>
        <end position="253"/>
    </location>
</feature>
<dbReference type="Pfam" id="PF04833">
    <property type="entry name" value="COBRA"/>
    <property type="match status" value="1"/>
</dbReference>
<comment type="subcellular location">
    <subcellularLocation>
        <location evidence="1">Cell membrane</location>
        <topology evidence="1">Lipid-anchor</topology>
        <topology evidence="1">GPI-anchor</topology>
    </subcellularLocation>
</comment>
<dbReference type="GO" id="GO:0052324">
    <property type="term" value="P:plant-type cell wall cellulose biosynthetic process"/>
    <property type="evidence" value="ECO:0007669"/>
    <property type="project" value="TreeGrafter"/>
</dbReference>
<dbReference type="KEGG" id="cmax:111495398"/>
<dbReference type="PANTHER" id="PTHR31673:SF27">
    <property type="entry name" value="COBRA-LIKE PROTEIN"/>
    <property type="match status" value="1"/>
</dbReference>
<organism evidence="11 12">
    <name type="scientific">Cucurbita maxima</name>
    <name type="common">Pumpkin</name>
    <name type="synonym">Winter squash</name>
    <dbReference type="NCBI Taxonomy" id="3661"/>
    <lineage>
        <taxon>Eukaryota</taxon>
        <taxon>Viridiplantae</taxon>
        <taxon>Streptophyta</taxon>
        <taxon>Embryophyta</taxon>
        <taxon>Tracheophyta</taxon>
        <taxon>Spermatophyta</taxon>
        <taxon>Magnoliopsida</taxon>
        <taxon>eudicotyledons</taxon>
        <taxon>Gunneridae</taxon>
        <taxon>Pentapetalae</taxon>
        <taxon>rosids</taxon>
        <taxon>fabids</taxon>
        <taxon>Cucurbitales</taxon>
        <taxon>Cucurbitaceae</taxon>
        <taxon>Cucurbiteae</taxon>
        <taxon>Cucurbita</taxon>
    </lineage>
</organism>
<dbReference type="GeneID" id="111495398"/>
<feature type="transmembrane region" description="Helical" evidence="8">
    <location>
        <begin position="413"/>
        <end position="430"/>
    </location>
</feature>
<dbReference type="PANTHER" id="PTHR31673">
    <property type="entry name" value="PROTEIN COBRA"/>
    <property type="match status" value="1"/>
</dbReference>
<name>A0A6J1KKI4_CUCMA</name>
<evidence type="ECO:0000313" key="12">
    <source>
        <dbReference type="RefSeq" id="XP_023001190.1"/>
    </source>
</evidence>
<evidence type="ECO:0000256" key="3">
    <source>
        <dbReference type="ARBA" id="ARBA00022622"/>
    </source>
</evidence>
<dbReference type="InterPro" id="IPR056900">
    <property type="entry name" value="COB_C"/>
</dbReference>
<evidence type="ECO:0000256" key="6">
    <source>
        <dbReference type="ARBA" id="ARBA00023288"/>
    </source>
</evidence>
<evidence type="ECO:0000256" key="1">
    <source>
        <dbReference type="ARBA" id="ARBA00004609"/>
    </source>
</evidence>
<evidence type="ECO:0000259" key="10">
    <source>
        <dbReference type="Pfam" id="PF25079"/>
    </source>
</evidence>
<evidence type="ECO:0000256" key="5">
    <source>
        <dbReference type="ARBA" id="ARBA00023180"/>
    </source>
</evidence>
<feature type="chain" id="PRO_5026823753" description="COBRA-like protein" evidence="9">
    <location>
        <begin position="24"/>
        <end position="431"/>
    </location>
</feature>
<evidence type="ECO:0000256" key="4">
    <source>
        <dbReference type="ARBA" id="ARBA00022729"/>
    </source>
</evidence>
<evidence type="ECO:0000313" key="11">
    <source>
        <dbReference type="Proteomes" id="UP000504608"/>
    </source>
</evidence>
<dbReference type="OrthoDB" id="1591897at2759"/>
<keyword evidence="11" id="KW-1185">Reference proteome</keyword>
<protein>
    <recommendedName>
        <fullName evidence="7">COBRA-like protein</fullName>
    </recommendedName>
</protein>
<evidence type="ECO:0000256" key="7">
    <source>
        <dbReference type="PIRNR" id="PIRNR038122"/>
    </source>
</evidence>
<evidence type="ECO:0000256" key="8">
    <source>
        <dbReference type="SAM" id="Phobius"/>
    </source>
</evidence>
<keyword evidence="6" id="KW-0449">Lipoprotein</keyword>
<keyword evidence="3" id="KW-0336">GPI-anchor</keyword>
<dbReference type="RefSeq" id="XP_023001190.1">
    <property type="nucleotide sequence ID" value="XM_023145422.1"/>
</dbReference>
<dbReference type="GO" id="GO:0005886">
    <property type="term" value="C:plasma membrane"/>
    <property type="evidence" value="ECO:0007669"/>
    <property type="project" value="UniProtKB-SubCell"/>
</dbReference>
<keyword evidence="5" id="KW-0325">Glycoprotein</keyword>
<sequence length="431" mass="47985">MNSDQHKFLTVGFFLAMISVAGAYDSLDPNGNIEVKWDVMSWTADGYVATVTITNFQMYRHIRSPGWSLGWVWAKREVIWSMQGAEAADQGDCSTFTETMPHSCKRDPLVVDLLPDAPYNQQVARCCKGGVLTSWGQDPSSAVSAFQLTVGHSGNSNKTVRLPKNFTFYGPGRGYTCSHPKIAPNSAFYSSDGRRKTYASMTWNVTCTYTQFLASETPTCCLSMSSFYNSKITPCQACACGCQDRTACILKESDLDESVTGLNALLLQFTAHNCPIQVHWHVKENYKGYWRLKITITNLNYRLNYSQWTLVVEHPNFSNIMEVYSFVYRPIAPFISNNGTALFYGLKSVNDVLLEAGPNGNVQSEMILQKDSAFTLEQGWAFPRKVYFDGDECVMPLPESFPFLPNLANANPVPLSALACILVAIFVALLS</sequence>